<dbReference type="STRING" id="390807.SAMN04488095_0836"/>
<dbReference type="Proteomes" id="UP000199110">
    <property type="component" value="Unassembled WGS sequence"/>
</dbReference>
<name>A0A1I3I6T0_9RHOB</name>
<evidence type="ECO:0000313" key="2">
    <source>
        <dbReference type="Proteomes" id="UP000199110"/>
    </source>
</evidence>
<dbReference type="AlphaFoldDB" id="A0A1I3I6T0"/>
<keyword evidence="2" id="KW-1185">Reference proteome</keyword>
<organism evidence="1 2">
    <name type="scientific">Jannaschia pohangensis</name>
    <dbReference type="NCBI Taxonomy" id="390807"/>
    <lineage>
        <taxon>Bacteria</taxon>
        <taxon>Pseudomonadati</taxon>
        <taxon>Pseudomonadota</taxon>
        <taxon>Alphaproteobacteria</taxon>
        <taxon>Rhodobacterales</taxon>
        <taxon>Roseobacteraceae</taxon>
        <taxon>Jannaschia</taxon>
    </lineage>
</organism>
<gene>
    <name evidence="1" type="ORF">SAMN04488095_0836</name>
</gene>
<reference evidence="1 2" key="1">
    <citation type="submission" date="2016-10" db="EMBL/GenBank/DDBJ databases">
        <authorList>
            <person name="de Groot N.N."/>
        </authorList>
    </citation>
    <scope>NUCLEOTIDE SEQUENCE [LARGE SCALE GENOMIC DNA]</scope>
    <source>
        <strain evidence="1 2">DSM 19073</strain>
    </source>
</reference>
<sequence length="104" mass="11893">MGLIAARVWEDVHAKDSNGKYRGTNGAFQARGRFVFRWTYKASDPYGGGEGLVVAGARWRWGWHAIYPLPRRNLRNSGTIRSAPGCFPEQQRKEIRYELGPNQR</sequence>
<proteinExistence type="predicted"/>
<protein>
    <submittedName>
        <fullName evidence="1">Uncharacterized protein</fullName>
    </submittedName>
</protein>
<dbReference type="EMBL" id="FORA01000001">
    <property type="protein sequence ID" value="SFI43570.1"/>
    <property type="molecule type" value="Genomic_DNA"/>
</dbReference>
<accession>A0A1I3I6T0</accession>
<evidence type="ECO:0000313" key="1">
    <source>
        <dbReference type="EMBL" id="SFI43570.1"/>
    </source>
</evidence>